<dbReference type="Gene3D" id="3.90.1580.10">
    <property type="entry name" value="paralog of FGE (formylglycine-generating enzyme)"/>
    <property type="match status" value="1"/>
</dbReference>
<feature type="domain" description="Sulfatase-modifying factor enzyme-like" evidence="1">
    <location>
        <begin position="1"/>
        <end position="180"/>
    </location>
</feature>
<dbReference type="SUPFAM" id="SSF56436">
    <property type="entry name" value="C-type lectin-like"/>
    <property type="match status" value="1"/>
</dbReference>
<dbReference type="AlphaFoldDB" id="A0A149VIL8"/>
<accession>A0A149VIL8</accession>
<gene>
    <name evidence="2" type="ORF">AD953_00325</name>
</gene>
<dbReference type="Proteomes" id="UP000075538">
    <property type="component" value="Unassembled WGS sequence"/>
</dbReference>
<comment type="caution">
    <text evidence="2">The sequence shown here is derived from an EMBL/GenBank/DDBJ whole genome shotgun (WGS) entry which is preliminary data.</text>
</comment>
<protein>
    <submittedName>
        <fullName evidence="2">Gliding motility-associated lipoprotein GldK</fullName>
    </submittedName>
</protein>
<dbReference type="InterPro" id="IPR051043">
    <property type="entry name" value="Sulfatase_Mod_Factor_Kinase"/>
</dbReference>
<sequence>MSLIKGGSFTMGSEQFYPEERPRRRVSVSDFWIDKTPVTNRAFAAFVAETGYRTVAEVAPDPKDYPGMLPELAVPGSLVFQKTDRPVPLNDPMQWWAFVPGADWRHPWGPESSIEHIMDHPVVQVAYIDAVAYAKWAGKVLPTEAEWEYAGRGGLQEAEYAWGDELAPKGQILANYWTGRFPFA</sequence>
<dbReference type="PANTHER" id="PTHR23150">
    <property type="entry name" value="SULFATASE MODIFYING FACTOR 1, 2"/>
    <property type="match status" value="1"/>
</dbReference>
<dbReference type="Pfam" id="PF03781">
    <property type="entry name" value="FGE-sulfatase"/>
    <property type="match status" value="1"/>
</dbReference>
<organism evidence="2 3">
    <name type="scientific">Acetobacter malorum</name>
    <dbReference type="NCBI Taxonomy" id="178901"/>
    <lineage>
        <taxon>Bacteria</taxon>
        <taxon>Pseudomonadati</taxon>
        <taxon>Pseudomonadota</taxon>
        <taxon>Alphaproteobacteria</taxon>
        <taxon>Acetobacterales</taxon>
        <taxon>Acetobacteraceae</taxon>
        <taxon>Acetobacter</taxon>
    </lineage>
</organism>
<reference evidence="2 3" key="1">
    <citation type="submission" date="2015-06" db="EMBL/GenBank/DDBJ databases">
        <title>Improved classification and identification of acetic acid bacteria using matrix-assisted laser desorption/ionization time-of-flight mass spectrometry; Gluconobacter nephelii and Gluconobacter uchimurae are later heterotypic synonyms of Gluconobacter japonicus and Gluconobacter oxydans, respectively.</title>
        <authorList>
            <person name="Li L."/>
            <person name="Cleenwerck I."/>
            <person name="De Vuyst L."/>
            <person name="Vandamme P."/>
        </authorList>
    </citation>
    <scope>NUCLEOTIDE SEQUENCE [LARGE SCALE GENOMIC DNA]</scope>
    <source>
        <strain evidence="2 3">LMG 1604</strain>
    </source>
</reference>
<proteinExistence type="predicted"/>
<dbReference type="EMBL" id="LHZZ01000058">
    <property type="protein sequence ID" value="KXV80027.1"/>
    <property type="molecule type" value="Genomic_DNA"/>
</dbReference>
<name>A0A149VIL8_9PROT</name>
<dbReference type="InterPro" id="IPR005532">
    <property type="entry name" value="SUMF_dom"/>
</dbReference>
<keyword evidence="2" id="KW-0449">Lipoprotein</keyword>
<evidence type="ECO:0000259" key="1">
    <source>
        <dbReference type="Pfam" id="PF03781"/>
    </source>
</evidence>
<evidence type="ECO:0000313" key="3">
    <source>
        <dbReference type="Proteomes" id="UP000075538"/>
    </source>
</evidence>
<evidence type="ECO:0000313" key="2">
    <source>
        <dbReference type="EMBL" id="KXV80027.1"/>
    </source>
</evidence>
<dbReference type="InterPro" id="IPR042095">
    <property type="entry name" value="SUMF_sf"/>
</dbReference>
<dbReference type="InterPro" id="IPR016187">
    <property type="entry name" value="CTDL_fold"/>
</dbReference>
<dbReference type="GO" id="GO:0120147">
    <property type="term" value="F:formylglycine-generating oxidase activity"/>
    <property type="evidence" value="ECO:0007669"/>
    <property type="project" value="TreeGrafter"/>
</dbReference>
<dbReference type="PANTHER" id="PTHR23150:SF19">
    <property type="entry name" value="FORMYLGLYCINE-GENERATING ENZYME"/>
    <property type="match status" value="1"/>
</dbReference>
<feature type="non-terminal residue" evidence="2">
    <location>
        <position position="184"/>
    </location>
</feature>